<evidence type="ECO:0000259" key="7">
    <source>
        <dbReference type="Pfam" id="PF07731"/>
    </source>
</evidence>
<evidence type="ECO:0000256" key="3">
    <source>
        <dbReference type="ARBA" id="ARBA00023002"/>
    </source>
</evidence>
<evidence type="ECO:0000313" key="9">
    <source>
        <dbReference type="EMBL" id="TKA29871.1"/>
    </source>
</evidence>
<keyword evidence="10" id="KW-1185">Reference proteome</keyword>
<dbReference type="CDD" id="cd13901">
    <property type="entry name" value="CuRO_3_MaLCC_like"/>
    <property type="match status" value="1"/>
</dbReference>
<accession>A0A4U0U449</accession>
<dbReference type="InterPro" id="IPR001117">
    <property type="entry name" value="Cu-oxidase_2nd"/>
</dbReference>
<evidence type="ECO:0008006" key="11">
    <source>
        <dbReference type="Google" id="ProtNLM"/>
    </source>
</evidence>
<dbReference type="InterPro" id="IPR011706">
    <property type="entry name" value="Cu-oxidase_C"/>
</dbReference>
<evidence type="ECO:0000259" key="6">
    <source>
        <dbReference type="Pfam" id="PF00394"/>
    </source>
</evidence>
<feature type="signal peptide" evidence="5">
    <location>
        <begin position="1"/>
        <end position="18"/>
    </location>
</feature>
<dbReference type="InterPro" id="IPR011707">
    <property type="entry name" value="Cu-oxidase-like_N"/>
</dbReference>
<dbReference type="InterPro" id="IPR033138">
    <property type="entry name" value="Cu_oxidase_CS"/>
</dbReference>
<dbReference type="Pfam" id="PF00394">
    <property type="entry name" value="Cu-oxidase"/>
    <property type="match status" value="1"/>
</dbReference>
<evidence type="ECO:0000259" key="8">
    <source>
        <dbReference type="Pfam" id="PF07732"/>
    </source>
</evidence>
<dbReference type="CDD" id="cd13854">
    <property type="entry name" value="CuRO_1_MaLCC_like"/>
    <property type="match status" value="1"/>
</dbReference>
<feature type="domain" description="Plastocyanin-like" evidence="7">
    <location>
        <begin position="473"/>
        <end position="598"/>
    </location>
</feature>
<evidence type="ECO:0000256" key="1">
    <source>
        <dbReference type="ARBA" id="ARBA00010609"/>
    </source>
</evidence>
<keyword evidence="3" id="KW-0560">Oxidoreductase</keyword>
<dbReference type="PANTHER" id="PTHR11709:SF145">
    <property type="entry name" value="LCC1"/>
    <property type="match status" value="1"/>
</dbReference>
<dbReference type="GO" id="GO:0016491">
    <property type="term" value="F:oxidoreductase activity"/>
    <property type="evidence" value="ECO:0007669"/>
    <property type="project" value="UniProtKB-KW"/>
</dbReference>
<keyword evidence="2" id="KW-0479">Metal-binding</keyword>
<gene>
    <name evidence="9" type="ORF">B0A50_03235</name>
</gene>
<evidence type="ECO:0000256" key="5">
    <source>
        <dbReference type="SAM" id="SignalP"/>
    </source>
</evidence>
<dbReference type="PROSITE" id="PS00079">
    <property type="entry name" value="MULTICOPPER_OXIDASE1"/>
    <property type="match status" value="1"/>
</dbReference>
<protein>
    <recommendedName>
        <fullName evidence="11">Laccase</fullName>
    </recommendedName>
</protein>
<dbReference type="Pfam" id="PF07732">
    <property type="entry name" value="Cu-oxidase_3"/>
    <property type="match status" value="1"/>
</dbReference>
<dbReference type="SUPFAM" id="SSF49503">
    <property type="entry name" value="Cupredoxins"/>
    <property type="match status" value="3"/>
</dbReference>
<dbReference type="Gene3D" id="2.60.40.420">
    <property type="entry name" value="Cupredoxins - blue copper proteins"/>
    <property type="match status" value="3"/>
</dbReference>
<dbReference type="InterPro" id="IPR045087">
    <property type="entry name" value="Cu-oxidase_fam"/>
</dbReference>
<feature type="chain" id="PRO_5020671944" description="Laccase" evidence="5">
    <location>
        <begin position="19"/>
        <end position="633"/>
    </location>
</feature>
<dbReference type="AlphaFoldDB" id="A0A4U0U449"/>
<evidence type="ECO:0000256" key="4">
    <source>
        <dbReference type="ARBA" id="ARBA00023008"/>
    </source>
</evidence>
<feature type="domain" description="Plastocyanin-like" evidence="8">
    <location>
        <begin position="104"/>
        <end position="221"/>
    </location>
</feature>
<feature type="domain" description="Plastocyanin-like" evidence="6">
    <location>
        <begin position="232"/>
        <end position="379"/>
    </location>
</feature>
<keyword evidence="5" id="KW-0732">Signal</keyword>
<dbReference type="PROSITE" id="PS00080">
    <property type="entry name" value="MULTICOPPER_OXIDASE2"/>
    <property type="match status" value="1"/>
</dbReference>
<proteinExistence type="inferred from homology"/>
<sequence>MHSLLSLFVFTLPLACSASPDKRWAGWKAHHGRALHYSALSQAITNGGSDLGKLESPSLPHFVDGPHPGGAPKPWGLRDAHSCNPYDVNAIPYTGVTRYYDWTVTNTTLAPDGVELPLLVVNGQFPGPTIEANWGDWIEVTVHNGLTGEYQEGTSIHWHGFLQTGTPFYDGTPGISQCPIAPGKSFTYRFRAELFGTSWWHSHYSSQYVNGLSGAMVVYGPDSSSYDIDVGPVLLSDWFHDYYDNLLIDIFYATETCDPHCPPMSNNMLINGKNNYPCNKTEKTCTPNAGLASFKFQSGKKHRLRLINHSAEAIVFFSIDGYDMTVIANDFVSVDPYKTDLVILGVGQRTDVVVQGGHNANESVYMRMTEGPSGLGPAGQTGCSLNTGVSYEVVAPIYYEQADTSVLPDTTSDIDPSRYLFPNACGNVPLNSSSSPSYAMEVKEPTTQLNFLMTGGYNATGAFVWYMNNVTYYTDYNDPSLFEAKLGNYNFGTERQIYNMKNNSVVRIVMTSVGFPASHPMHLHGHNMQILAEGLGSWDGKTIINPSNPQRRDTQLVRPNGYLVVQIELDNPGVWPLHCHVAWHVSEGMNINILERPDELEKEMRLPYVMGQTCRDRSAWSKTNVVPMIDSGL</sequence>
<dbReference type="OrthoDB" id="2121828at2759"/>
<dbReference type="PANTHER" id="PTHR11709">
    <property type="entry name" value="MULTI-COPPER OXIDASE"/>
    <property type="match status" value="1"/>
</dbReference>
<dbReference type="InterPro" id="IPR002355">
    <property type="entry name" value="Cu_oxidase_Cu_BS"/>
</dbReference>
<dbReference type="EMBL" id="NAJL01000013">
    <property type="protein sequence ID" value="TKA29871.1"/>
    <property type="molecule type" value="Genomic_DNA"/>
</dbReference>
<evidence type="ECO:0000256" key="2">
    <source>
        <dbReference type="ARBA" id="ARBA00022723"/>
    </source>
</evidence>
<dbReference type="Proteomes" id="UP000308549">
    <property type="component" value="Unassembled WGS sequence"/>
</dbReference>
<keyword evidence="4" id="KW-0186">Copper</keyword>
<dbReference type="InterPro" id="IPR008972">
    <property type="entry name" value="Cupredoxin"/>
</dbReference>
<evidence type="ECO:0000313" key="10">
    <source>
        <dbReference type="Proteomes" id="UP000308549"/>
    </source>
</evidence>
<dbReference type="GO" id="GO:0005507">
    <property type="term" value="F:copper ion binding"/>
    <property type="evidence" value="ECO:0007669"/>
    <property type="project" value="InterPro"/>
</dbReference>
<comment type="similarity">
    <text evidence="1">Belongs to the multicopper oxidase family.</text>
</comment>
<comment type="caution">
    <text evidence="9">The sequence shown here is derived from an EMBL/GenBank/DDBJ whole genome shotgun (WGS) entry which is preliminary data.</text>
</comment>
<organism evidence="9 10">
    <name type="scientific">Salinomyces thailandicus</name>
    <dbReference type="NCBI Taxonomy" id="706561"/>
    <lineage>
        <taxon>Eukaryota</taxon>
        <taxon>Fungi</taxon>
        <taxon>Dikarya</taxon>
        <taxon>Ascomycota</taxon>
        <taxon>Pezizomycotina</taxon>
        <taxon>Dothideomycetes</taxon>
        <taxon>Dothideomycetidae</taxon>
        <taxon>Mycosphaerellales</taxon>
        <taxon>Teratosphaeriaceae</taxon>
        <taxon>Salinomyces</taxon>
    </lineage>
</organism>
<reference evidence="9 10" key="1">
    <citation type="submission" date="2017-03" db="EMBL/GenBank/DDBJ databases">
        <title>Genomes of endolithic fungi from Antarctica.</title>
        <authorList>
            <person name="Coleine C."/>
            <person name="Masonjones S."/>
            <person name="Stajich J.E."/>
        </authorList>
    </citation>
    <scope>NUCLEOTIDE SEQUENCE [LARGE SCALE GENOMIC DNA]</scope>
    <source>
        <strain evidence="9 10">CCFEE 6315</strain>
    </source>
</reference>
<dbReference type="Pfam" id="PF07731">
    <property type="entry name" value="Cu-oxidase_2"/>
    <property type="match status" value="1"/>
</dbReference>
<name>A0A4U0U449_9PEZI</name>